<dbReference type="Gene3D" id="3.20.20.140">
    <property type="entry name" value="Metal-dependent hydrolases"/>
    <property type="match status" value="1"/>
</dbReference>
<evidence type="ECO:0000313" key="4">
    <source>
        <dbReference type="EMBL" id="KAB1635660.1"/>
    </source>
</evidence>
<protein>
    <submittedName>
        <fullName evidence="4">TatD family deoxyribonuclease</fullName>
    </submittedName>
</protein>
<evidence type="ECO:0000256" key="2">
    <source>
        <dbReference type="ARBA" id="ARBA00022801"/>
    </source>
</evidence>
<accession>A0A6N6NP86</accession>
<gene>
    <name evidence="4" type="ORF">F8C90_10450</name>
</gene>
<dbReference type="InterPro" id="IPR018228">
    <property type="entry name" value="DNase_TatD-rel_CS"/>
</dbReference>
<dbReference type="GO" id="GO:0046872">
    <property type="term" value="F:metal ion binding"/>
    <property type="evidence" value="ECO:0007669"/>
    <property type="project" value="UniProtKB-KW"/>
</dbReference>
<dbReference type="Pfam" id="PF01026">
    <property type="entry name" value="TatD_DNase"/>
    <property type="match status" value="1"/>
</dbReference>
<dbReference type="GO" id="GO:0016788">
    <property type="term" value="F:hydrolase activity, acting on ester bonds"/>
    <property type="evidence" value="ECO:0007669"/>
    <property type="project" value="InterPro"/>
</dbReference>
<dbReference type="InterPro" id="IPR001130">
    <property type="entry name" value="TatD-like"/>
</dbReference>
<keyword evidence="2" id="KW-0378">Hydrolase</keyword>
<reference evidence="4 5" key="1">
    <citation type="submission" date="2019-09" db="EMBL/GenBank/DDBJ databases">
        <title>Whole genome shotgun sequencing (WGS) of Ellagibacter isourolithinifaciens DSM 104140(T) and Adlercreutzia muris DSM 29508(T).</title>
        <authorList>
            <person name="Stoll D.A."/>
            <person name="Danylec N."/>
            <person name="Huch M."/>
        </authorList>
    </citation>
    <scope>NUCLEOTIDE SEQUENCE [LARGE SCALE GENOMIC DNA]</scope>
    <source>
        <strain evidence="4 5">DSM 104140</strain>
    </source>
</reference>
<feature type="binding site" evidence="3">
    <location>
        <position position="151"/>
    </location>
    <ligand>
        <name>a divalent metal cation</name>
        <dbReference type="ChEBI" id="CHEBI:60240"/>
        <label>1</label>
    </ligand>
</feature>
<evidence type="ECO:0000256" key="1">
    <source>
        <dbReference type="ARBA" id="ARBA00022723"/>
    </source>
</evidence>
<feature type="binding site" evidence="3">
    <location>
        <position position="76"/>
    </location>
    <ligand>
        <name>a divalent metal cation</name>
        <dbReference type="ChEBI" id="CHEBI:60240"/>
        <label>2</label>
    </ligand>
</feature>
<evidence type="ECO:0000256" key="3">
    <source>
        <dbReference type="PIRSR" id="PIRSR005902-1"/>
    </source>
</evidence>
<keyword evidence="5" id="KW-1185">Reference proteome</keyword>
<dbReference type="EMBL" id="WAJR01000044">
    <property type="protein sequence ID" value="KAB1635660.1"/>
    <property type="molecule type" value="Genomic_DNA"/>
</dbReference>
<sequence>MPRMRIAAGLHPHNAKYWGPETEKRLRAMLHDKRTSCLGEIGLDYHYDLSPREDQERAFRAQVRIAKEAGLPVMLHVREAHDDALAIMRDEGWPEAGCILHCFTNDWDTLEPWIEAGCSVTFGGALTFNNGDAIRDAAARVPEMQLMVETDSPYMAPKPLRGEVCEPAMVVFTESALADVRGAEGEERLALFRRVLTNAESMLNRPPTAWQLGK</sequence>
<dbReference type="PANTHER" id="PTHR46124">
    <property type="entry name" value="D-AMINOACYL-TRNA DEACYLASE"/>
    <property type="match status" value="1"/>
</dbReference>
<proteinExistence type="predicted"/>
<feature type="binding site" evidence="3">
    <location>
        <position position="101"/>
    </location>
    <ligand>
        <name>a divalent metal cation</name>
        <dbReference type="ChEBI" id="CHEBI:60240"/>
        <label>2</label>
    </ligand>
</feature>
<evidence type="ECO:0000313" key="5">
    <source>
        <dbReference type="Proteomes" id="UP000468668"/>
    </source>
</evidence>
<name>A0A6N6NP86_9ACTN</name>
<comment type="caution">
    <text evidence="4">The sequence shown here is derived from an EMBL/GenBank/DDBJ whole genome shotgun (WGS) entry which is preliminary data.</text>
</comment>
<dbReference type="Proteomes" id="UP000468668">
    <property type="component" value="Unassembled WGS sequence"/>
</dbReference>
<keyword evidence="1 3" id="KW-0479">Metal-binding</keyword>
<dbReference type="AlphaFoldDB" id="A0A6N6NP86"/>
<dbReference type="PROSITE" id="PS01091">
    <property type="entry name" value="TATD_3"/>
    <property type="match status" value="1"/>
</dbReference>
<dbReference type="PANTHER" id="PTHR46124:SF2">
    <property type="entry name" value="D-AMINOACYL-TRNA DEACYLASE"/>
    <property type="match status" value="1"/>
</dbReference>
<dbReference type="InterPro" id="IPR032466">
    <property type="entry name" value="Metal_Hydrolase"/>
</dbReference>
<dbReference type="GO" id="GO:0005829">
    <property type="term" value="C:cytosol"/>
    <property type="evidence" value="ECO:0007669"/>
    <property type="project" value="TreeGrafter"/>
</dbReference>
<dbReference type="SUPFAM" id="SSF51556">
    <property type="entry name" value="Metallo-dependent hydrolases"/>
    <property type="match status" value="1"/>
</dbReference>
<feature type="binding site" evidence="3">
    <location>
        <position position="40"/>
    </location>
    <ligand>
        <name>a divalent metal cation</name>
        <dbReference type="ChEBI" id="CHEBI:60240"/>
        <label>1</label>
    </ligand>
</feature>
<dbReference type="FunFam" id="3.20.20.140:FF:000005">
    <property type="entry name" value="TatD family hydrolase"/>
    <property type="match status" value="1"/>
</dbReference>
<dbReference type="OrthoDB" id="9810005at2"/>
<dbReference type="PIRSF" id="PIRSF005902">
    <property type="entry name" value="DNase_TatD"/>
    <property type="match status" value="1"/>
</dbReference>
<organism evidence="4 5">
    <name type="scientific">Ellagibacter isourolithinifaciens</name>
    <dbReference type="NCBI Taxonomy" id="2137581"/>
    <lineage>
        <taxon>Bacteria</taxon>
        <taxon>Bacillati</taxon>
        <taxon>Actinomycetota</taxon>
        <taxon>Coriobacteriia</taxon>
        <taxon>Eggerthellales</taxon>
        <taxon>Eggerthellaceae</taxon>
        <taxon>Ellagibacter</taxon>
    </lineage>
</organism>
<dbReference type="CDD" id="cd01310">
    <property type="entry name" value="TatD_DNAse"/>
    <property type="match status" value="1"/>
</dbReference>
<dbReference type="PROSITE" id="PS01090">
    <property type="entry name" value="TATD_2"/>
    <property type="match status" value="1"/>
</dbReference>